<keyword evidence="2" id="KW-1185">Reference proteome</keyword>
<gene>
    <name evidence="1" type="ORF">M9458_052163</name>
</gene>
<accession>A0ABD0MS89</accession>
<proteinExistence type="predicted"/>
<sequence length="50" mass="5253">VLWDSDLDSLLAISELSSALFETISECFLKCVSGHCTAGRPMTSGGDAAF</sequence>
<reference evidence="1 2" key="1">
    <citation type="submission" date="2024-05" db="EMBL/GenBank/DDBJ databases">
        <title>Genome sequencing and assembly of Indian major carp, Cirrhinus mrigala (Hamilton, 1822).</title>
        <authorList>
            <person name="Mohindra V."/>
            <person name="Chowdhury L.M."/>
            <person name="Lal K."/>
            <person name="Jena J.K."/>
        </authorList>
    </citation>
    <scope>NUCLEOTIDE SEQUENCE [LARGE SCALE GENOMIC DNA]</scope>
    <source>
        <strain evidence="1">CM1030</strain>
        <tissue evidence="1">Blood</tissue>
    </source>
</reference>
<protein>
    <submittedName>
        <fullName evidence="1">Uncharacterized protein</fullName>
    </submittedName>
</protein>
<dbReference type="AlphaFoldDB" id="A0ABD0MS89"/>
<feature type="non-terminal residue" evidence="1">
    <location>
        <position position="1"/>
    </location>
</feature>
<dbReference type="EMBL" id="JAMKFB020000189">
    <property type="protein sequence ID" value="KAL0152440.1"/>
    <property type="molecule type" value="Genomic_DNA"/>
</dbReference>
<evidence type="ECO:0000313" key="1">
    <source>
        <dbReference type="EMBL" id="KAL0152440.1"/>
    </source>
</evidence>
<organism evidence="1 2">
    <name type="scientific">Cirrhinus mrigala</name>
    <name type="common">Mrigala</name>
    <dbReference type="NCBI Taxonomy" id="683832"/>
    <lineage>
        <taxon>Eukaryota</taxon>
        <taxon>Metazoa</taxon>
        <taxon>Chordata</taxon>
        <taxon>Craniata</taxon>
        <taxon>Vertebrata</taxon>
        <taxon>Euteleostomi</taxon>
        <taxon>Actinopterygii</taxon>
        <taxon>Neopterygii</taxon>
        <taxon>Teleostei</taxon>
        <taxon>Ostariophysi</taxon>
        <taxon>Cypriniformes</taxon>
        <taxon>Cyprinidae</taxon>
        <taxon>Labeoninae</taxon>
        <taxon>Labeonini</taxon>
        <taxon>Cirrhinus</taxon>
    </lineage>
</organism>
<comment type="caution">
    <text evidence="1">The sequence shown here is derived from an EMBL/GenBank/DDBJ whole genome shotgun (WGS) entry which is preliminary data.</text>
</comment>
<name>A0ABD0MS89_CIRMR</name>
<dbReference type="Proteomes" id="UP001529510">
    <property type="component" value="Unassembled WGS sequence"/>
</dbReference>
<evidence type="ECO:0000313" key="2">
    <source>
        <dbReference type="Proteomes" id="UP001529510"/>
    </source>
</evidence>